<evidence type="ECO:0000313" key="2">
    <source>
        <dbReference type="EMBL" id="GKT43711.1"/>
    </source>
</evidence>
<dbReference type="GeneID" id="73324694"/>
<dbReference type="AlphaFoldDB" id="A0AA37L8D5"/>
<evidence type="ECO:0000256" key="1">
    <source>
        <dbReference type="SAM" id="MobiDB-lite"/>
    </source>
</evidence>
<sequence length="481" mass="52683">MEHPLVQQREAGAAPRKPSSASSSKRHSKVDSAFDAKNRSSADTTMDSTKSTNRRSIRSVLKVSWGKTVTKILGKWDRQGATPDAKPASGPDAINEEKCEFVQIGDKQPEELLSRPDSSKLPRPESVTVIDVTALTRNKNRGLPKRRSLGNFFGSVRSRNTLKKRGKSPEGLAGTIGSSLSTQSPAKESAVSDNAPPTLPKLPPSEDLRSSFQENLKDDSESPQSCSLTPHPRDLAPTRPPLKDQAVQTPLTSIAERTDAKGKGKHNPLLPGMVDLRTGHELMWKTSTNSDVQSVHKCNVTACGSEANCQWDRTRPETEVTKQLKQVSPIVETADPPNTTHTRDLIQIPRIARKQEVRRSLKGDQAFIYAGRKVYWVTAANNRCGTEASSSAATPRDDDVKSITAEKDIEDPIVADTDIIDVPQGSGGKNLKRKAKSLTFVRQLEVRADDSPHTAPRRMTFKMDLRGTDSDLDGPEGFFSR</sequence>
<feature type="region of interest" description="Disordered" evidence="1">
    <location>
        <begin position="73"/>
        <end position="125"/>
    </location>
</feature>
<reference evidence="2 3" key="1">
    <citation type="submission" date="2022-03" db="EMBL/GenBank/DDBJ databases">
        <title>Genome data of Colletotrichum spp.</title>
        <authorList>
            <person name="Utami Y.D."/>
            <person name="Hiruma K."/>
        </authorList>
    </citation>
    <scope>NUCLEOTIDE SEQUENCE [LARGE SCALE GENOMIC DNA]</scope>
    <source>
        <strain evidence="2 3">MAFF 239500</strain>
    </source>
</reference>
<feature type="compositionally biased region" description="Low complexity" evidence="1">
    <location>
        <begin position="13"/>
        <end position="23"/>
    </location>
</feature>
<proteinExistence type="predicted"/>
<feature type="compositionally biased region" description="Basic and acidic residues" evidence="1">
    <location>
        <begin position="29"/>
        <end position="40"/>
    </location>
</feature>
<organism evidence="2 3">
    <name type="scientific">Colletotrichum spaethianum</name>
    <dbReference type="NCBI Taxonomy" id="700344"/>
    <lineage>
        <taxon>Eukaryota</taxon>
        <taxon>Fungi</taxon>
        <taxon>Dikarya</taxon>
        <taxon>Ascomycota</taxon>
        <taxon>Pezizomycotina</taxon>
        <taxon>Sordariomycetes</taxon>
        <taxon>Hypocreomycetidae</taxon>
        <taxon>Glomerellales</taxon>
        <taxon>Glomerellaceae</taxon>
        <taxon>Colletotrichum</taxon>
        <taxon>Colletotrichum spaethianum species complex</taxon>
    </lineage>
</organism>
<gene>
    <name evidence="2" type="ORF">ColSpa_03892</name>
</gene>
<dbReference type="EMBL" id="BQXU01000008">
    <property type="protein sequence ID" value="GKT43711.1"/>
    <property type="molecule type" value="Genomic_DNA"/>
</dbReference>
<dbReference type="RefSeq" id="XP_049126061.1">
    <property type="nucleotide sequence ID" value="XM_049270104.1"/>
</dbReference>
<feature type="region of interest" description="Disordered" evidence="1">
    <location>
        <begin position="462"/>
        <end position="481"/>
    </location>
</feature>
<accession>A0AA37L8D5</accession>
<feature type="region of interest" description="Disordered" evidence="1">
    <location>
        <begin position="138"/>
        <end position="270"/>
    </location>
</feature>
<feature type="region of interest" description="Disordered" evidence="1">
    <location>
        <begin position="1"/>
        <end position="60"/>
    </location>
</feature>
<feature type="compositionally biased region" description="Polar residues" evidence="1">
    <location>
        <begin position="41"/>
        <end position="51"/>
    </location>
</feature>
<feature type="compositionally biased region" description="Basic and acidic residues" evidence="1">
    <location>
        <begin position="204"/>
        <end position="220"/>
    </location>
</feature>
<feature type="compositionally biased region" description="Polar residues" evidence="1">
    <location>
        <begin position="176"/>
        <end position="186"/>
    </location>
</feature>
<protein>
    <submittedName>
        <fullName evidence="2">Uncharacterized protein</fullName>
    </submittedName>
</protein>
<comment type="caution">
    <text evidence="2">The sequence shown here is derived from an EMBL/GenBank/DDBJ whole genome shotgun (WGS) entry which is preliminary data.</text>
</comment>
<feature type="compositionally biased region" description="Basic residues" evidence="1">
    <location>
        <begin position="138"/>
        <end position="148"/>
    </location>
</feature>
<keyword evidence="3" id="KW-1185">Reference proteome</keyword>
<dbReference type="Proteomes" id="UP001055115">
    <property type="component" value="Unassembled WGS sequence"/>
</dbReference>
<evidence type="ECO:0000313" key="3">
    <source>
        <dbReference type="Proteomes" id="UP001055115"/>
    </source>
</evidence>
<feature type="compositionally biased region" description="Basic and acidic residues" evidence="1">
    <location>
        <begin position="107"/>
        <end position="123"/>
    </location>
</feature>
<name>A0AA37L8D5_9PEZI</name>